<feature type="disulfide bond" evidence="11">
    <location>
        <begin position="101"/>
        <end position="165"/>
    </location>
</feature>
<evidence type="ECO:0000313" key="15">
    <source>
        <dbReference type="Proteomes" id="UP000001811"/>
    </source>
</evidence>
<dbReference type="PROSITE" id="PS50097">
    <property type="entry name" value="BTB"/>
    <property type="match status" value="1"/>
</dbReference>
<evidence type="ECO:0000256" key="7">
    <source>
        <dbReference type="ARBA" id="ARBA00023157"/>
    </source>
</evidence>
<dbReference type="GO" id="GO:0005615">
    <property type="term" value="C:extracellular space"/>
    <property type="evidence" value="ECO:0007669"/>
    <property type="project" value="Ensembl"/>
</dbReference>
<name>G1TFU9_RABIT</name>
<dbReference type="GO" id="GO:0016020">
    <property type="term" value="C:membrane"/>
    <property type="evidence" value="ECO:0007669"/>
    <property type="project" value="InterPro"/>
</dbReference>
<organism evidence="14 15">
    <name type="scientific">Oryctolagus cuniculus</name>
    <name type="common">Rabbit</name>
    <dbReference type="NCBI Taxonomy" id="9986"/>
    <lineage>
        <taxon>Eukaryota</taxon>
        <taxon>Metazoa</taxon>
        <taxon>Chordata</taxon>
        <taxon>Craniata</taxon>
        <taxon>Vertebrata</taxon>
        <taxon>Euteleostomi</taxon>
        <taxon>Mammalia</taxon>
        <taxon>Eutheria</taxon>
        <taxon>Euarchontoglires</taxon>
        <taxon>Glires</taxon>
        <taxon>Lagomorpha</taxon>
        <taxon>Leporidae</taxon>
        <taxon>Oryctolagus</taxon>
    </lineage>
</organism>
<evidence type="ECO:0000259" key="13">
    <source>
        <dbReference type="PROSITE" id="PS50287"/>
    </source>
</evidence>
<dbReference type="SUPFAM" id="SSF54695">
    <property type="entry name" value="POZ domain"/>
    <property type="match status" value="1"/>
</dbReference>
<keyword evidence="3" id="KW-0964">Secreted</keyword>
<reference evidence="14 15" key="1">
    <citation type="journal article" date="2011" name="Nature">
        <title>A high-resolution map of human evolutionary constraint using 29 mammals.</title>
        <authorList>
            <person name="Lindblad-Toh K."/>
            <person name="Garber M."/>
            <person name="Zuk O."/>
            <person name="Lin M.F."/>
            <person name="Parker B.J."/>
            <person name="Washietl S."/>
            <person name="Kheradpour P."/>
            <person name="Ernst J."/>
            <person name="Jordan G."/>
            <person name="Mauceli E."/>
            <person name="Ward L.D."/>
            <person name="Lowe C.B."/>
            <person name="Holloway A.K."/>
            <person name="Clamp M."/>
            <person name="Gnerre S."/>
            <person name="Alfoldi J."/>
            <person name="Beal K."/>
            <person name="Chang J."/>
            <person name="Clawson H."/>
            <person name="Cuff J."/>
            <person name="Di Palma F."/>
            <person name="Fitzgerald S."/>
            <person name="Flicek P."/>
            <person name="Guttman M."/>
            <person name="Hubisz M.J."/>
            <person name="Jaffe D.B."/>
            <person name="Jungreis I."/>
            <person name="Kent W.J."/>
            <person name="Kostka D."/>
            <person name="Lara M."/>
            <person name="Martins A.L."/>
            <person name="Massingham T."/>
            <person name="Moltke I."/>
            <person name="Raney B.J."/>
            <person name="Rasmussen M.D."/>
            <person name="Robinson J."/>
            <person name="Stark A."/>
            <person name="Vilella A.J."/>
            <person name="Wen J."/>
            <person name="Xie X."/>
            <person name="Zody M.C."/>
            <person name="Baldwin J."/>
            <person name="Bloom T."/>
            <person name="Chin C.W."/>
            <person name="Heiman D."/>
            <person name="Nicol R."/>
            <person name="Nusbaum C."/>
            <person name="Young S."/>
            <person name="Wilkinson J."/>
            <person name="Worley K.C."/>
            <person name="Kovar C.L."/>
            <person name="Muzny D.M."/>
            <person name="Gibbs R.A."/>
            <person name="Cree A."/>
            <person name="Dihn H.H."/>
            <person name="Fowler G."/>
            <person name="Jhangiani S."/>
            <person name="Joshi V."/>
            <person name="Lee S."/>
            <person name="Lewis L.R."/>
            <person name="Nazareth L.V."/>
            <person name="Okwuonu G."/>
            <person name="Santibanez J."/>
            <person name="Warren W.C."/>
            <person name="Mardis E.R."/>
            <person name="Weinstock G.M."/>
            <person name="Wilson R.K."/>
            <person name="Delehaunty K."/>
            <person name="Dooling D."/>
            <person name="Fronik C."/>
            <person name="Fulton L."/>
            <person name="Fulton B."/>
            <person name="Graves T."/>
            <person name="Minx P."/>
            <person name="Sodergren E."/>
            <person name="Birney E."/>
            <person name="Margulies E.H."/>
            <person name="Herrero J."/>
            <person name="Green E.D."/>
            <person name="Haussler D."/>
            <person name="Siepel A."/>
            <person name="Goldman N."/>
            <person name="Pollard K.S."/>
            <person name="Pedersen J.S."/>
            <person name="Lander E.S."/>
            <person name="Kellis M."/>
        </authorList>
    </citation>
    <scope>NUCLEOTIDE SEQUENCE [LARGE SCALE GENOMIC DNA]</scope>
    <source>
        <strain evidence="15">Thorbecke</strain>
    </source>
</reference>
<accession>G1TFU9</accession>
<dbReference type="PROSITE" id="PS50287">
    <property type="entry name" value="SRCR_2"/>
    <property type="match status" value="1"/>
</dbReference>
<keyword evidence="7 11" id="KW-1015">Disulfide bond</keyword>
<dbReference type="SMR" id="G1TFU9"/>
<dbReference type="SUPFAM" id="SSF56487">
    <property type="entry name" value="SRCR-like"/>
    <property type="match status" value="1"/>
</dbReference>
<dbReference type="InterPro" id="IPR011333">
    <property type="entry name" value="SKP1/BTB/POZ_sf"/>
</dbReference>
<evidence type="ECO:0000256" key="10">
    <source>
        <dbReference type="ARBA" id="ARBA00031798"/>
    </source>
</evidence>
<comment type="subcellular location">
    <subcellularLocation>
        <location evidence="1">Secreted</location>
        <location evidence="1">Extracellular space</location>
        <location evidence="1">Extracellular matrix</location>
    </subcellularLocation>
</comment>
<dbReference type="FunFam" id="3.30.710.10:FF:000128">
    <property type="entry name" value="galectin-3-binding protein precursor"/>
    <property type="match status" value="1"/>
</dbReference>
<keyword evidence="6" id="KW-0130">Cell adhesion</keyword>
<evidence type="ECO:0000256" key="5">
    <source>
        <dbReference type="ARBA" id="ARBA00022729"/>
    </source>
</evidence>
<dbReference type="Gene3D" id="3.10.250.10">
    <property type="entry name" value="SRCR-like domain"/>
    <property type="match status" value="1"/>
</dbReference>
<evidence type="ECO:0000256" key="6">
    <source>
        <dbReference type="ARBA" id="ARBA00022889"/>
    </source>
</evidence>
<dbReference type="Gene3D" id="3.30.710.10">
    <property type="entry name" value="Potassium Channel Kv1.1, Chain A"/>
    <property type="match status" value="1"/>
</dbReference>
<evidence type="ECO:0000256" key="9">
    <source>
        <dbReference type="ARBA" id="ARBA00024860"/>
    </source>
</evidence>
<proteinExistence type="predicted"/>
<dbReference type="Pfam" id="PF07707">
    <property type="entry name" value="BACK"/>
    <property type="match status" value="1"/>
</dbReference>
<dbReference type="InterPro" id="IPR036772">
    <property type="entry name" value="SRCR-like_dom_sf"/>
</dbReference>
<feature type="disulfide bond" evidence="11">
    <location>
        <begin position="114"/>
        <end position="175"/>
    </location>
</feature>
<dbReference type="PROSITE" id="PS00420">
    <property type="entry name" value="SRCR_1"/>
    <property type="match status" value="1"/>
</dbReference>
<feature type="domain" description="BTB" evidence="12">
    <location>
        <begin position="205"/>
        <end position="270"/>
    </location>
</feature>
<evidence type="ECO:0000259" key="12">
    <source>
        <dbReference type="PROSITE" id="PS50097"/>
    </source>
</evidence>
<dbReference type="InterPro" id="IPR001190">
    <property type="entry name" value="SRCR"/>
</dbReference>
<dbReference type="Bgee" id="ENSOCUG00000024112">
    <property type="expression patterns" value="Expressed in uterus and 19 other cell types or tissues"/>
</dbReference>
<keyword evidence="15" id="KW-1185">Reference proteome</keyword>
<dbReference type="PANTHER" id="PTHR24410">
    <property type="entry name" value="HL07962P-RELATED"/>
    <property type="match status" value="1"/>
</dbReference>
<dbReference type="Proteomes" id="UP000001811">
    <property type="component" value="Unplaced"/>
</dbReference>
<dbReference type="InterPro" id="IPR000210">
    <property type="entry name" value="BTB/POZ_dom"/>
</dbReference>
<comment type="function">
    <text evidence="9">Promotes integrin-mediated cell adhesion. May stimulate host defense against viruses and tumor cells.</text>
</comment>
<dbReference type="SMART" id="SM00225">
    <property type="entry name" value="BTB"/>
    <property type="match status" value="1"/>
</dbReference>
<dbReference type="AlphaFoldDB" id="G1TFU9"/>
<evidence type="ECO:0000256" key="3">
    <source>
        <dbReference type="ARBA" id="ARBA00022525"/>
    </source>
</evidence>
<gene>
    <name evidence="14" type="primary">LGALS3BP</name>
</gene>
<feature type="domain" description="SRCR" evidence="13">
    <location>
        <begin position="76"/>
        <end position="176"/>
    </location>
</feature>
<dbReference type="SMART" id="SM00875">
    <property type="entry name" value="BACK"/>
    <property type="match status" value="1"/>
</dbReference>
<dbReference type="GO" id="GO:0007155">
    <property type="term" value="P:cell adhesion"/>
    <property type="evidence" value="ECO:0007669"/>
    <property type="project" value="UniProtKB-KW"/>
</dbReference>
<dbReference type="GO" id="GO:0031012">
    <property type="term" value="C:extracellular matrix"/>
    <property type="evidence" value="ECO:0007669"/>
    <property type="project" value="TreeGrafter"/>
</dbReference>
<evidence type="ECO:0000256" key="4">
    <source>
        <dbReference type="ARBA" id="ARBA00022530"/>
    </source>
</evidence>
<dbReference type="HOGENOM" id="CLU_032646_0_0_1"/>
<keyword evidence="4" id="KW-0272">Extracellular matrix</keyword>
<protein>
    <recommendedName>
        <fullName evidence="2">Galectin-3-binding protein</fullName>
    </recommendedName>
    <alternativeName>
        <fullName evidence="10">Lectin galactoside-binding soluble 3-binding protein</fullName>
    </alternativeName>
</protein>
<keyword evidence="5" id="KW-0732">Signal</keyword>
<reference evidence="14" key="3">
    <citation type="submission" date="2025-09" db="UniProtKB">
        <authorList>
            <consortium name="Ensembl"/>
        </authorList>
    </citation>
    <scope>IDENTIFICATION</scope>
    <source>
        <strain evidence="14">Thorbecke</strain>
    </source>
</reference>
<dbReference type="STRING" id="9986.ENSOCUP00000015795"/>
<dbReference type="SMART" id="SM00202">
    <property type="entry name" value="SR"/>
    <property type="match status" value="1"/>
</dbReference>
<dbReference type="Pfam" id="PF00530">
    <property type="entry name" value="SRCR"/>
    <property type="match status" value="1"/>
</dbReference>
<dbReference type="InParanoid" id="G1TFU9"/>
<keyword evidence="8" id="KW-0325">Glycoprotein</keyword>
<evidence type="ECO:0000313" key="14">
    <source>
        <dbReference type="Ensembl" id="ENSOCUP00000015795.2"/>
    </source>
</evidence>
<sequence>MAQVAFLFITRRSRGGGLREGVPVCPAGERRTGRGAGSRRFLLLQGQGSREAMAPPRLFWVWLLLAGTRGEKDGDMRLANGDSANEGRVEIFYRGQWGTVCDNLWDLMDASVVCRALGFQNATEALGRAAFGPGTGPVMLDEVVCTGTESSLAECRSLGWLKSNCRHAQDAGVVCTNETRSTHTLDLSGELSDALGQIFDSQRGCDLFLQVTGQEEGLCAHTLILTANPEAQALWAEPGSNVTLTVDPECVPVVRAFIRYLYSRRIEVSLGSVKCFHKLASAYGATQLQAFCGRLFATLLPQDPSFRAPLELYAYALATEDAVLGELCVQYLAWNLEALTQAEAWPSVPESLLQALLSRSELAVSSELALLKAVDAWSQEAGASHWAVAGLVDKIRFPMLLPEDLFELQFNLSLYRSHEALFRSKTLQALEFHTVPLRLLAQYRGLNLTDDAYAPRIYTSATWSASVTAGSWNTWDRSLSYQPERRSFPGYVVSRRPYGSRQYPSRSFQTPQHPSFLFRARLVSWSLAYLPSVQRCWDYGLSCSSDELPVLGLTESGYADPTVGYDNKALMLCGGRFVADVVDFRGSKAAVPSALSTNSSRGVSPFPCPAGSFSSFLAVIRPFYLTNATGQL</sequence>
<feature type="disulfide bond" evidence="11">
    <location>
        <begin position="145"/>
        <end position="155"/>
    </location>
</feature>
<dbReference type="PRINTS" id="PR00258">
    <property type="entry name" value="SPERACTRCPTR"/>
</dbReference>
<dbReference type="InterPro" id="IPR051481">
    <property type="entry name" value="BTB-POZ/Galectin-3-binding"/>
</dbReference>
<evidence type="ECO:0000256" key="8">
    <source>
        <dbReference type="ARBA" id="ARBA00023180"/>
    </source>
</evidence>
<dbReference type="FunCoup" id="G1TFU9">
    <property type="interactions" value="156"/>
</dbReference>
<reference evidence="14" key="2">
    <citation type="submission" date="2025-08" db="UniProtKB">
        <authorList>
            <consortium name="Ensembl"/>
        </authorList>
    </citation>
    <scope>IDENTIFICATION</scope>
    <source>
        <strain evidence="14">Thorbecke</strain>
    </source>
</reference>
<evidence type="ECO:0000256" key="2">
    <source>
        <dbReference type="ARBA" id="ARBA00019410"/>
    </source>
</evidence>
<dbReference type="FunFam" id="3.10.250.10:FF:000005">
    <property type="entry name" value="Neurotrypsin isoform A"/>
    <property type="match status" value="1"/>
</dbReference>
<dbReference type="PaxDb" id="9986-ENSOCUP00000015795"/>
<dbReference type="Ensembl" id="ENSOCUT00000026995.2">
    <property type="protein sequence ID" value="ENSOCUP00000015795.2"/>
    <property type="gene ID" value="ENSOCUG00000024112.2"/>
</dbReference>
<dbReference type="PANTHER" id="PTHR24410:SF16">
    <property type="entry name" value="GALECTIN-3-BINDING PROTEIN"/>
    <property type="match status" value="1"/>
</dbReference>
<dbReference type="InterPro" id="IPR011705">
    <property type="entry name" value="BACK"/>
</dbReference>
<dbReference type="Gene3D" id="1.25.40.420">
    <property type="match status" value="1"/>
</dbReference>
<dbReference type="eggNOG" id="ENOG502QU48">
    <property type="taxonomic scope" value="Eukaryota"/>
</dbReference>
<evidence type="ECO:0000256" key="1">
    <source>
        <dbReference type="ARBA" id="ARBA00004498"/>
    </source>
</evidence>
<dbReference type="GeneTree" id="ENSGT00940000162516"/>
<evidence type="ECO:0000256" key="11">
    <source>
        <dbReference type="PROSITE-ProRule" id="PRU00196"/>
    </source>
</evidence>